<dbReference type="InterPro" id="IPR002509">
    <property type="entry name" value="NODB_dom"/>
</dbReference>
<dbReference type="EnsemblMetazoa" id="CapteT24230">
    <property type="protein sequence ID" value="CapteP24230"/>
    <property type="gene ID" value="CapteG24230"/>
</dbReference>
<dbReference type="SUPFAM" id="SSF88713">
    <property type="entry name" value="Glycoside hydrolase/deacetylase"/>
    <property type="match status" value="1"/>
</dbReference>
<evidence type="ECO:0000259" key="1">
    <source>
        <dbReference type="PROSITE" id="PS51677"/>
    </source>
</evidence>
<reference evidence="2 4" key="2">
    <citation type="journal article" date="2013" name="Nature">
        <title>Insights into bilaterian evolution from three spiralian genomes.</title>
        <authorList>
            <person name="Simakov O."/>
            <person name="Marletaz F."/>
            <person name="Cho S.J."/>
            <person name="Edsinger-Gonzales E."/>
            <person name="Havlak P."/>
            <person name="Hellsten U."/>
            <person name="Kuo D.H."/>
            <person name="Larsson T."/>
            <person name="Lv J."/>
            <person name="Arendt D."/>
            <person name="Savage R."/>
            <person name="Osoegawa K."/>
            <person name="de Jong P."/>
            <person name="Grimwood J."/>
            <person name="Chapman J.A."/>
            <person name="Shapiro H."/>
            <person name="Aerts A."/>
            <person name="Otillar R.P."/>
            <person name="Terry A.Y."/>
            <person name="Boore J.L."/>
            <person name="Grigoriev I.V."/>
            <person name="Lindberg D.R."/>
            <person name="Seaver E.C."/>
            <person name="Weisblat D.A."/>
            <person name="Putnam N.H."/>
            <person name="Rokhsar D.S."/>
        </authorList>
    </citation>
    <scope>NUCLEOTIDE SEQUENCE</scope>
    <source>
        <strain evidence="2 4">I ESC-2004</strain>
    </source>
</reference>
<dbReference type="GO" id="GO:0005975">
    <property type="term" value="P:carbohydrate metabolic process"/>
    <property type="evidence" value="ECO:0007669"/>
    <property type="project" value="InterPro"/>
</dbReference>
<dbReference type="OMA" id="WANEVVG"/>
<dbReference type="AlphaFoldDB" id="R7ULX3"/>
<dbReference type="Proteomes" id="UP000014760">
    <property type="component" value="Unassembled WGS sequence"/>
</dbReference>
<dbReference type="Pfam" id="PF01522">
    <property type="entry name" value="Polysacc_deac_1"/>
    <property type="match status" value="1"/>
</dbReference>
<keyword evidence="4" id="KW-1185">Reference proteome</keyword>
<dbReference type="Gene3D" id="3.20.20.370">
    <property type="entry name" value="Glycoside hydrolase/deacetylase"/>
    <property type="match status" value="1"/>
</dbReference>
<dbReference type="PROSITE" id="PS51677">
    <property type="entry name" value="NODB"/>
    <property type="match status" value="1"/>
</dbReference>
<dbReference type="OrthoDB" id="504708at2759"/>
<organism evidence="2">
    <name type="scientific">Capitella teleta</name>
    <name type="common">Polychaete worm</name>
    <dbReference type="NCBI Taxonomy" id="283909"/>
    <lineage>
        <taxon>Eukaryota</taxon>
        <taxon>Metazoa</taxon>
        <taxon>Spiralia</taxon>
        <taxon>Lophotrochozoa</taxon>
        <taxon>Annelida</taxon>
        <taxon>Polychaeta</taxon>
        <taxon>Sedentaria</taxon>
        <taxon>Scolecida</taxon>
        <taxon>Capitellidae</taxon>
        <taxon>Capitella</taxon>
    </lineage>
</organism>
<name>R7ULX3_CAPTE</name>
<evidence type="ECO:0000313" key="4">
    <source>
        <dbReference type="Proteomes" id="UP000014760"/>
    </source>
</evidence>
<dbReference type="GO" id="GO:0016810">
    <property type="term" value="F:hydrolase activity, acting on carbon-nitrogen (but not peptide) bonds"/>
    <property type="evidence" value="ECO:0007669"/>
    <property type="project" value="InterPro"/>
</dbReference>
<evidence type="ECO:0000313" key="3">
    <source>
        <dbReference type="EnsemblMetazoa" id="CapteP24230"/>
    </source>
</evidence>
<feature type="non-terminal residue" evidence="2">
    <location>
        <position position="311"/>
    </location>
</feature>
<dbReference type="EMBL" id="AMQN01008228">
    <property type="status" value="NOT_ANNOTATED_CDS"/>
    <property type="molecule type" value="Genomic_DNA"/>
</dbReference>
<dbReference type="InterPro" id="IPR052740">
    <property type="entry name" value="CE4"/>
</dbReference>
<protein>
    <recommendedName>
        <fullName evidence="1">NodB homology domain-containing protein</fullName>
    </recommendedName>
</protein>
<proteinExistence type="predicted"/>
<sequence>CDSNSCSLPECFCPGTKGPSTVSRDDTPQMVMLTFDDAILKEHKKSFDKIFTEDRINPNGCPILATFFVCHNWTEYNIVKELHQHGHEIASHSKTHRMPQSFWTYASYGDWERELEGQRDNINKLAGVPISDIKGARVPYLETGGDAQFQMMTDAGYTYDSSFMTGPFIEGGVWPFTLHYPPSTVYCSNINCPKRSYPNLWEVPLNRWVGPDGRPCPMMDACDRQPKDKDDAKAFFLKNFNRHYRGNRAPFGLHLHAPWFQEGGGFKLNAFAEFLDEILTKDDVYFITLQQVISWMKNPQPKHLTSQFKPW</sequence>
<reference evidence="3" key="3">
    <citation type="submission" date="2015-06" db="UniProtKB">
        <authorList>
            <consortium name="EnsemblMetazoa"/>
        </authorList>
    </citation>
    <scope>IDENTIFICATION</scope>
</reference>
<reference evidence="4" key="1">
    <citation type="submission" date="2012-12" db="EMBL/GenBank/DDBJ databases">
        <authorList>
            <person name="Hellsten U."/>
            <person name="Grimwood J."/>
            <person name="Chapman J.A."/>
            <person name="Shapiro H."/>
            <person name="Aerts A."/>
            <person name="Otillar R.P."/>
            <person name="Terry A.Y."/>
            <person name="Boore J.L."/>
            <person name="Simakov O."/>
            <person name="Marletaz F."/>
            <person name="Cho S.-J."/>
            <person name="Edsinger-Gonzales E."/>
            <person name="Havlak P."/>
            <person name="Kuo D.-H."/>
            <person name="Larsson T."/>
            <person name="Lv J."/>
            <person name="Arendt D."/>
            <person name="Savage R."/>
            <person name="Osoegawa K."/>
            <person name="de Jong P."/>
            <person name="Lindberg D.R."/>
            <person name="Seaver E.C."/>
            <person name="Weisblat D.A."/>
            <person name="Putnam N.H."/>
            <person name="Grigoriev I.V."/>
            <person name="Rokhsar D.S."/>
        </authorList>
    </citation>
    <scope>NUCLEOTIDE SEQUENCE</scope>
    <source>
        <strain evidence="4">I ESC-2004</strain>
    </source>
</reference>
<feature type="domain" description="NodB homology" evidence="1">
    <location>
        <begin position="29"/>
        <end position="287"/>
    </location>
</feature>
<dbReference type="HOGENOM" id="CLU_022576_0_0_1"/>
<dbReference type="InterPro" id="IPR011330">
    <property type="entry name" value="Glyco_hydro/deAcase_b/a-brl"/>
</dbReference>
<dbReference type="STRING" id="283909.R7ULX3"/>
<dbReference type="PANTHER" id="PTHR45985">
    <property type="match status" value="1"/>
</dbReference>
<feature type="non-terminal residue" evidence="2">
    <location>
        <position position="1"/>
    </location>
</feature>
<accession>R7ULX3</accession>
<evidence type="ECO:0000313" key="2">
    <source>
        <dbReference type="EMBL" id="ELU04282.1"/>
    </source>
</evidence>
<dbReference type="EMBL" id="KB302492">
    <property type="protein sequence ID" value="ELU04282.1"/>
    <property type="molecule type" value="Genomic_DNA"/>
</dbReference>
<gene>
    <name evidence="2" type="ORF">CAPTEDRAFT_24230</name>
</gene>
<dbReference type="PANTHER" id="PTHR45985:SF3">
    <property type="entry name" value="CHITIN DEACETYLASE-LIKE 4"/>
    <property type="match status" value="1"/>
</dbReference>